<evidence type="ECO:0000256" key="8">
    <source>
        <dbReference type="ARBA" id="ARBA00023136"/>
    </source>
</evidence>
<dbReference type="PANTHER" id="PTHR31187:SF1">
    <property type="entry name" value="ADP,ATP CARRIER PROTEIN 1"/>
    <property type="match status" value="1"/>
</dbReference>
<evidence type="ECO:0000256" key="6">
    <source>
        <dbReference type="ARBA" id="ARBA00022840"/>
    </source>
</evidence>
<keyword evidence="6 9" id="KW-0067">ATP-binding</keyword>
<evidence type="ECO:0000256" key="2">
    <source>
        <dbReference type="ARBA" id="ARBA00007127"/>
    </source>
</evidence>
<name>B3SF02_TRIAD</name>
<gene>
    <name evidence="10" type="ORF">TRIADDRAFT_9522</name>
</gene>
<comment type="similarity">
    <text evidence="2 9">Belongs to the ADP/ATP translocase tlc family.</text>
</comment>
<keyword evidence="4 9" id="KW-0812">Transmembrane</keyword>
<dbReference type="GO" id="GO:0005471">
    <property type="term" value="F:ATP:ADP antiporter activity"/>
    <property type="evidence" value="ECO:0007669"/>
    <property type="project" value="InterPro"/>
</dbReference>
<evidence type="ECO:0000256" key="9">
    <source>
        <dbReference type="RuleBase" id="RU363121"/>
    </source>
</evidence>
<keyword evidence="11" id="KW-1185">Reference proteome</keyword>
<dbReference type="HOGENOM" id="CLU_2067362_0_0_1"/>
<dbReference type="InParanoid" id="B3SF02"/>
<evidence type="ECO:0000256" key="7">
    <source>
        <dbReference type="ARBA" id="ARBA00022989"/>
    </source>
</evidence>
<dbReference type="GO" id="GO:0016020">
    <property type="term" value="C:membrane"/>
    <property type="evidence" value="ECO:0007669"/>
    <property type="project" value="UniProtKB-SubCell"/>
</dbReference>
<evidence type="ECO:0000256" key="3">
    <source>
        <dbReference type="ARBA" id="ARBA00022448"/>
    </source>
</evidence>
<evidence type="ECO:0000256" key="4">
    <source>
        <dbReference type="ARBA" id="ARBA00022692"/>
    </source>
</evidence>
<dbReference type="PANTHER" id="PTHR31187">
    <property type="match status" value="1"/>
</dbReference>
<keyword evidence="3 9" id="KW-0813">Transport</keyword>
<evidence type="ECO:0000313" key="10">
    <source>
        <dbReference type="EMBL" id="EDV18693.1"/>
    </source>
</evidence>
<dbReference type="OrthoDB" id="2190844at2759"/>
<keyword evidence="5 9" id="KW-0547">Nucleotide-binding</keyword>
<reference evidence="10 11" key="1">
    <citation type="journal article" date="2008" name="Nature">
        <title>The Trichoplax genome and the nature of placozoans.</title>
        <authorList>
            <person name="Srivastava M."/>
            <person name="Begovic E."/>
            <person name="Chapman J."/>
            <person name="Putnam N.H."/>
            <person name="Hellsten U."/>
            <person name="Kawashima T."/>
            <person name="Kuo A."/>
            <person name="Mitros T."/>
            <person name="Salamov A."/>
            <person name="Carpenter M.L."/>
            <person name="Signorovitch A.Y."/>
            <person name="Moreno M.A."/>
            <person name="Kamm K."/>
            <person name="Grimwood J."/>
            <person name="Schmutz J."/>
            <person name="Shapiro H."/>
            <person name="Grigoriev I.V."/>
            <person name="Buss L.W."/>
            <person name="Schierwater B."/>
            <person name="Dellaporta S.L."/>
            <person name="Rokhsar D.S."/>
        </authorList>
    </citation>
    <scope>NUCLEOTIDE SEQUENCE [LARGE SCALE GENOMIC DNA]</scope>
    <source>
        <strain evidence="10 11">Grell-BS-1999</strain>
    </source>
</reference>
<dbReference type="EMBL" id="DS985759">
    <property type="protein sequence ID" value="EDV18693.1"/>
    <property type="molecule type" value="Genomic_DNA"/>
</dbReference>
<dbReference type="STRING" id="10228.B3SF02"/>
<keyword evidence="7 9" id="KW-1133">Transmembrane helix</keyword>
<comment type="caution">
    <text evidence="9">Lacks conserved residue(s) required for the propagation of feature annotation.</text>
</comment>
<comment type="subcellular location">
    <subcellularLocation>
        <location evidence="1 9">Membrane</location>
        <topology evidence="1 9">Multi-pass membrane protein</topology>
    </subcellularLocation>
</comment>
<feature type="transmembrane region" description="Helical" evidence="9">
    <location>
        <begin position="44"/>
        <end position="62"/>
    </location>
</feature>
<feature type="transmembrane region" description="Helical" evidence="9">
    <location>
        <begin position="12"/>
        <end position="38"/>
    </location>
</feature>
<protein>
    <recommendedName>
        <fullName evidence="9">ADP,ATP carrier protein</fullName>
    </recommendedName>
</protein>
<organism evidence="10 11">
    <name type="scientific">Trichoplax adhaerens</name>
    <name type="common">Trichoplax reptans</name>
    <dbReference type="NCBI Taxonomy" id="10228"/>
    <lineage>
        <taxon>Eukaryota</taxon>
        <taxon>Metazoa</taxon>
        <taxon>Placozoa</taxon>
        <taxon>Uniplacotomia</taxon>
        <taxon>Trichoplacea</taxon>
        <taxon>Trichoplacidae</taxon>
        <taxon>Trichoplax</taxon>
    </lineage>
</organism>
<feature type="non-terminal residue" evidence="10">
    <location>
        <position position="119"/>
    </location>
</feature>
<evidence type="ECO:0000256" key="5">
    <source>
        <dbReference type="ARBA" id="ARBA00022741"/>
    </source>
</evidence>
<dbReference type="Proteomes" id="UP000009022">
    <property type="component" value="Unassembled WGS sequence"/>
</dbReference>
<dbReference type="KEGG" id="tad:TRIADDRAFT_9522"/>
<evidence type="ECO:0000256" key="1">
    <source>
        <dbReference type="ARBA" id="ARBA00004141"/>
    </source>
</evidence>
<evidence type="ECO:0000313" key="11">
    <source>
        <dbReference type="Proteomes" id="UP000009022"/>
    </source>
</evidence>
<dbReference type="GO" id="GO:0005524">
    <property type="term" value="F:ATP binding"/>
    <property type="evidence" value="ECO:0007669"/>
    <property type="project" value="UniProtKB-KW"/>
</dbReference>
<dbReference type="eggNOG" id="ENOG502QSRY">
    <property type="taxonomic scope" value="Eukaryota"/>
</dbReference>
<keyword evidence="8 9" id="KW-0472">Membrane</keyword>
<proteinExistence type="inferred from homology"/>
<sequence length="119" mass="12899">MLFGSYILSKISWKIAALLTPIIILITGVAFFVFSIYQMEIVEVIPFLTLAPIVVAVFIGLMQNILGKATKYAFFDATKEIAYIPLDESLKSKGKAAADVIGGRLGKSGGALIQQFLLI</sequence>
<accession>B3SF02</accession>
<dbReference type="Pfam" id="PF03219">
    <property type="entry name" value="TLC"/>
    <property type="match status" value="1"/>
</dbReference>
<dbReference type="AlphaFoldDB" id="B3SF02"/>
<dbReference type="InterPro" id="IPR004667">
    <property type="entry name" value="ADP_ATP_car_bac_type"/>
</dbReference>